<evidence type="ECO:0000313" key="2">
    <source>
        <dbReference type="EMBL" id="KUJ11628.1"/>
    </source>
</evidence>
<dbReference type="AlphaFoldDB" id="A0A194WUI6"/>
<dbReference type="KEGG" id="psco:LY89DRAFT_722740"/>
<feature type="compositionally biased region" description="Polar residues" evidence="1">
    <location>
        <begin position="149"/>
        <end position="159"/>
    </location>
</feature>
<keyword evidence="3" id="KW-1185">Reference proteome</keyword>
<feature type="compositionally biased region" description="Basic and acidic residues" evidence="1">
    <location>
        <begin position="129"/>
        <end position="139"/>
    </location>
</feature>
<organism evidence="2 3">
    <name type="scientific">Mollisia scopiformis</name>
    <name type="common">Conifer needle endophyte fungus</name>
    <name type="synonym">Phialocephala scopiformis</name>
    <dbReference type="NCBI Taxonomy" id="149040"/>
    <lineage>
        <taxon>Eukaryota</taxon>
        <taxon>Fungi</taxon>
        <taxon>Dikarya</taxon>
        <taxon>Ascomycota</taxon>
        <taxon>Pezizomycotina</taxon>
        <taxon>Leotiomycetes</taxon>
        <taxon>Helotiales</taxon>
        <taxon>Mollisiaceae</taxon>
        <taxon>Mollisia</taxon>
    </lineage>
</organism>
<gene>
    <name evidence="2" type="ORF">LY89DRAFT_722740</name>
</gene>
<feature type="region of interest" description="Disordered" evidence="1">
    <location>
        <begin position="115"/>
        <end position="159"/>
    </location>
</feature>
<accession>A0A194WUI6</accession>
<evidence type="ECO:0000256" key="1">
    <source>
        <dbReference type="SAM" id="MobiDB-lite"/>
    </source>
</evidence>
<evidence type="ECO:0000313" key="3">
    <source>
        <dbReference type="Proteomes" id="UP000070700"/>
    </source>
</evidence>
<dbReference type="OrthoDB" id="4159781at2759"/>
<protein>
    <submittedName>
        <fullName evidence="2">Uncharacterized protein</fullName>
    </submittedName>
</protein>
<sequence length="675" mass="75013">MIRTSTGGSIPPEASSHTAAGLVDETSNQELASALPVSCTEQELCLATAIKAQPQPIKRLMINRAASDTAPAPSIRPSGLPLQFIDQQKLRQSSGSDLRRVVRSHARRDVDVKRRHIKATLQARSPRPLLEKKSRKEQLLSKSSHNHAADNTSSASQLNEQDSLALPIQLHSTPSNAALSLNHESAESSSIAQRYLHHIQGHGRVDGAPESIPGIEIMSVAVDRAQDFRWQGDEIHGDYQAPGSFDSLLSPRNSSSILLPQTGIPSPYIPNNADVRSNLVAGTWRHDPFNVHGELNNPRVSFLLSHYNNILATVWVYGDKLLSFQTSRPELLHTIILFTASHLQALTNSNEYDRDIFHHRGEAIRIINSSLDDPSEQTSDQMIAALSSLILYEVSTAHLSSCDCANNREDSYGSKETASMHRQGLQQILKLRYAKPDLGIHRFVQHILAHPLAVAGAPEEPTLEDSPITASISIQSTSKEPRNTPLGHAVTTSFQWLTSSAAQFESASYINSDTYQVRQDIEEFLELCPNYPREKLSFGFRSWLLAAMVYLHVAIVPPSAIHTLPRNVEEILAQLKSAMYGSTTESQTISACSPRLWVLMLNGLYARTTDPVLLGSPPKMDLSTVSALHWCRAQLLLRDIPWAERRWKLEPIEDDWEWVQANGFWRESVSKWNSQ</sequence>
<dbReference type="GeneID" id="28828480"/>
<reference evidence="2 3" key="1">
    <citation type="submission" date="2015-10" db="EMBL/GenBank/DDBJ databases">
        <title>Full genome of DAOMC 229536 Phialocephala scopiformis, a fungal endophyte of spruce producing the potent anti-insectan compound rugulosin.</title>
        <authorList>
            <consortium name="DOE Joint Genome Institute"/>
            <person name="Walker A.K."/>
            <person name="Frasz S.L."/>
            <person name="Seifert K.A."/>
            <person name="Miller J.D."/>
            <person name="Mondo S.J."/>
            <person name="Labutti K."/>
            <person name="Lipzen A."/>
            <person name="Dockter R."/>
            <person name="Kennedy M."/>
            <person name="Grigoriev I.V."/>
            <person name="Spatafora J.W."/>
        </authorList>
    </citation>
    <scope>NUCLEOTIDE SEQUENCE [LARGE SCALE GENOMIC DNA]</scope>
    <source>
        <strain evidence="2 3">CBS 120377</strain>
    </source>
</reference>
<dbReference type="Proteomes" id="UP000070700">
    <property type="component" value="Unassembled WGS sequence"/>
</dbReference>
<dbReference type="PANTHER" id="PTHR37540">
    <property type="entry name" value="TRANSCRIPTION FACTOR (ACR-2), PUTATIVE-RELATED-RELATED"/>
    <property type="match status" value="1"/>
</dbReference>
<dbReference type="Pfam" id="PF11951">
    <property type="entry name" value="Fungal_trans_2"/>
    <property type="match status" value="1"/>
</dbReference>
<dbReference type="InterPro" id="IPR021858">
    <property type="entry name" value="Fun_TF"/>
</dbReference>
<name>A0A194WUI6_MOLSC</name>
<dbReference type="PANTHER" id="PTHR37540:SF10">
    <property type="entry name" value="SIGMA-70 REGION 2 FAMILY PROTEIN"/>
    <property type="match status" value="1"/>
</dbReference>
<proteinExistence type="predicted"/>
<dbReference type="EMBL" id="KQ947426">
    <property type="protein sequence ID" value="KUJ11628.1"/>
    <property type="molecule type" value="Genomic_DNA"/>
</dbReference>
<dbReference type="RefSeq" id="XP_018065983.1">
    <property type="nucleotide sequence ID" value="XM_018218754.1"/>
</dbReference>
<dbReference type="InParanoid" id="A0A194WUI6"/>